<dbReference type="PANTHER" id="PTHR42024:SF1">
    <property type="entry name" value="AMINO ACID PERMEASE_ SLC12A DOMAIN-CONTAINING PROTEIN"/>
    <property type="match status" value="1"/>
</dbReference>
<dbReference type="GeneID" id="27321420"/>
<name>A0A0D1X2K8_EXOME</name>
<dbReference type="STRING" id="212818.A0A0D1X2K8"/>
<feature type="transmembrane region" description="Helical" evidence="2">
    <location>
        <begin position="247"/>
        <end position="265"/>
    </location>
</feature>
<feature type="transmembrane region" description="Helical" evidence="2">
    <location>
        <begin position="207"/>
        <end position="235"/>
    </location>
</feature>
<feature type="compositionally biased region" description="Basic residues" evidence="1">
    <location>
        <begin position="66"/>
        <end position="77"/>
    </location>
</feature>
<evidence type="ECO:0000256" key="2">
    <source>
        <dbReference type="SAM" id="Phobius"/>
    </source>
</evidence>
<dbReference type="HOGENOM" id="CLU_038384_4_0_1"/>
<dbReference type="Proteomes" id="UP000054302">
    <property type="component" value="Unassembled WGS sequence"/>
</dbReference>
<dbReference type="PANTHER" id="PTHR42024">
    <property type="entry name" value="AMINO ACID PERMEASE_ SLC12A DOMAIN-CONTAINING PROTEIN"/>
    <property type="match status" value="1"/>
</dbReference>
<feature type="region of interest" description="Disordered" evidence="1">
    <location>
        <begin position="402"/>
        <end position="452"/>
    </location>
</feature>
<dbReference type="EMBL" id="KN847521">
    <property type="protein sequence ID" value="KIV95990.1"/>
    <property type="molecule type" value="Genomic_DNA"/>
</dbReference>
<keyword evidence="4" id="KW-1185">Reference proteome</keyword>
<dbReference type="AlphaFoldDB" id="A0A0D1X2K8"/>
<dbReference type="VEuPathDB" id="FungiDB:PV10_03575"/>
<feature type="transmembrane region" description="Helical" evidence="2">
    <location>
        <begin position="352"/>
        <end position="376"/>
    </location>
</feature>
<feature type="compositionally biased region" description="Low complexity" evidence="1">
    <location>
        <begin position="19"/>
        <end position="33"/>
    </location>
</feature>
<evidence type="ECO:0000313" key="3">
    <source>
        <dbReference type="EMBL" id="KIV95990.1"/>
    </source>
</evidence>
<sequence length="452" mass="50844">MPEVVRGSRATLEIDRNTDGPPSSPITSPTGEGRNVHFSPDAGISPLQAPPPLATVRTDSGLSLTGRRKSSPHRRERRRSDENEPEQDAYYDSRAATKREFKRRASTLQQYYDNHPDLLPQLPFTWRRGWKRWKLFLTIFLMVVDACVVPIVLYYTMTFAGHVQGWIVFAVVATIWGGPAYVEFAVRSFRLIKKEHFFRPLGTNNRWAFDITHWIFSLTIAAITAFLIIGSAPHIVWLRVLSMPGPAILYCLGGPILLITSYSELKRPAPFRISSTSKGGEVYPGVYYLVEDVVAVNAGAGRPFREALAARYKASPRFRRMLRVQSWFWSVPAIIVAIVCTVLIVIHRIPKAVAYGLGWGVPFVWAGIWAAITIPWMKREMVRERETWEMDFGISPSEKKLSRQAYPVADPTGIPVRNGDVAAKDPRSDSEDTNINPPLAKKDSPVESGQPE</sequence>
<feature type="transmembrane region" description="Helical" evidence="2">
    <location>
        <begin position="135"/>
        <end position="157"/>
    </location>
</feature>
<organism evidence="3 4">
    <name type="scientific">Exophiala mesophila</name>
    <name type="common">Black yeast-like fungus</name>
    <dbReference type="NCBI Taxonomy" id="212818"/>
    <lineage>
        <taxon>Eukaryota</taxon>
        <taxon>Fungi</taxon>
        <taxon>Dikarya</taxon>
        <taxon>Ascomycota</taxon>
        <taxon>Pezizomycotina</taxon>
        <taxon>Eurotiomycetes</taxon>
        <taxon>Chaetothyriomycetidae</taxon>
        <taxon>Chaetothyriales</taxon>
        <taxon>Herpotrichiellaceae</taxon>
        <taxon>Exophiala</taxon>
    </lineage>
</organism>
<evidence type="ECO:0000313" key="4">
    <source>
        <dbReference type="Proteomes" id="UP000054302"/>
    </source>
</evidence>
<dbReference type="OrthoDB" id="4838853at2759"/>
<keyword evidence="2" id="KW-0812">Transmembrane</keyword>
<feature type="region of interest" description="Disordered" evidence="1">
    <location>
        <begin position="1"/>
        <end position="89"/>
    </location>
</feature>
<reference evidence="3 4" key="1">
    <citation type="submission" date="2015-01" db="EMBL/GenBank/DDBJ databases">
        <title>The Genome Sequence of Exophiala mesophila CBS40295.</title>
        <authorList>
            <consortium name="The Broad Institute Genomics Platform"/>
            <person name="Cuomo C."/>
            <person name="de Hoog S."/>
            <person name="Gorbushina A."/>
            <person name="Stielow B."/>
            <person name="Teixiera M."/>
            <person name="Abouelleil A."/>
            <person name="Chapman S.B."/>
            <person name="Priest M."/>
            <person name="Young S.K."/>
            <person name="Wortman J."/>
            <person name="Nusbaum C."/>
            <person name="Birren B."/>
        </authorList>
    </citation>
    <scope>NUCLEOTIDE SEQUENCE [LARGE SCALE GENOMIC DNA]</scope>
    <source>
        <strain evidence="3 4">CBS 40295</strain>
    </source>
</reference>
<keyword evidence="2" id="KW-1133">Transmembrane helix</keyword>
<keyword evidence="2" id="KW-0472">Membrane</keyword>
<accession>A0A0D1X2K8</accession>
<gene>
    <name evidence="3" type="ORF">PV10_03575</name>
</gene>
<evidence type="ECO:0000256" key="1">
    <source>
        <dbReference type="SAM" id="MobiDB-lite"/>
    </source>
</evidence>
<feature type="transmembrane region" description="Helical" evidence="2">
    <location>
        <begin position="163"/>
        <end position="186"/>
    </location>
</feature>
<proteinExistence type="predicted"/>
<dbReference type="RefSeq" id="XP_016227564.1">
    <property type="nucleotide sequence ID" value="XM_016368046.1"/>
</dbReference>
<protein>
    <submittedName>
        <fullName evidence="3">Uncharacterized protein</fullName>
    </submittedName>
</protein>
<dbReference type="OMA" id="NWPAPFR"/>
<feature type="transmembrane region" description="Helical" evidence="2">
    <location>
        <begin position="327"/>
        <end position="346"/>
    </location>
</feature>